<name>A0ABR2K7S7_9EUKA</name>
<protein>
    <submittedName>
        <fullName evidence="1">Importin subunit beta-3</fullName>
    </submittedName>
</protein>
<evidence type="ECO:0000313" key="2">
    <source>
        <dbReference type="Proteomes" id="UP001470230"/>
    </source>
</evidence>
<gene>
    <name evidence="1" type="ORF">M9Y10_038178</name>
</gene>
<comment type="caution">
    <text evidence="1">The sequence shown here is derived from an EMBL/GenBank/DDBJ whole genome shotgun (WGS) entry which is preliminary data.</text>
</comment>
<dbReference type="SUPFAM" id="SSF48371">
    <property type="entry name" value="ARM repeat"/>
    <property type="match status" value="1"/>
</dbReference>
<dbReference type="InterPro" id="IPR011989">
    <property type="entry name" value="ARM-like"/>
</dbReference>
<accession>A0ABR2K7S7</accession>
<reference evidence="1 2" key="1">
    <citation type="submission" date="2024-04" db="EMBL/GenBank/DDBJ databases">
        <title>Tritrichomonas musculus Genome.</title>
        <authorList>
            <person name="Alves-Ferreira E."/>
            <person name="Grigg M."/>
            <person name="Lorenzi H."/>
            <person name="Galac M."/>
        </authorList>
    </citation>
    <scope>NUCLEOTIDE SEQUENCE [LARGE SCALE GENOMIC DNA]</scope>
    <source>
        <strain evidence="1 2">EAF2021</strain>
    </source>
</reference>
<sequence>MDDLQSFQNLLLNTLDIDEQTRNQAENTLLNFKNSNYECYIDYEINSIINPINERIPRISITHLYREAKSGQLFDNEEITKKFASNFTSNITNQLLSPNIEDQFKINLSSILAILHVHIYKIYQDITIPKYILNAYLNFPQVKKYLMSCVYEIAIVDPDLGGFSLNDIIKILCDDLSDQNLFVQRLHLYFALVKNKPDLQIFDSLFEPLIIAPMDNLEFGFHILKSIANFSDINSYFFFPYVITLFGKLIRISLNADLPDQFRNLALICISSIVKNAPKMCKSIPDFYQNFIARLVLIVSEIKDGEINDDLWEYNPNDDRPCMQALDTINSIDDSLRSEVGFRIIAQIYQPILQLSVELDPNSPLSTCFKYGADSWQAKYAVISSLSEIMNPYCDFNSIASFLDIIIPLLNLQVHLPIRISIYRYIKSACSRLIIIDGIGKDIDIVFQIAFKENTSITKQCAFRVLVAFFSDSIVQHCSKVNGKLIIDQLFNRYYELLINEIQNQPFEISKYIIMCIGYMAKAYKKNFLKYFMMTATTLSSLLQLSPDLSVSIKIIYSFANSLEYVSIGKQPDLKAICAQFLQLAIHLFSNDTTSEEEADELVQSISTFLCKLKGDGFQFVNEAIPRVLLLANKSINIERVDTFESIFGLSSLYIQIPSPDNTLKQYAIRNDVIDVKQALQILFVIIRSSENSLQYIDQITQIAKHWICSEFFIEDVVFYSWEVLKSLLEYSKENLYFIEFCLQAYIESMDNYGSLIFLSKILHNISKFLRSAEKIKWSNQEMFVKLLVGLPKLVSYVISVKLEYSNTMHKFNNYDYQDKKLNDINVLMAIVNDYISCYYEISMDVSFEFLKDNIIPMIFQSIDNYELMNFSVEFIYNLYFYKQPEIDAVIQFSDKIIENILKLTPDIAKENTVQFLHEILGNIYYNFKLQNKVEYVDKLVNFYYHYITYDIDGENPVEYDETSDYANVALSKILLNNLDVMSNPVNAVDLWDRCKPLWYAVKDSCFYFAFMVNLIYQKSFLQELDIYWIDSYLLAILKDYNVEKIGKENLIQISKLLSMEMETEKGIETVQNILDNNDDIKENFDDLLGFASSQKE</sequence>
<dbReference type="InterPro" id="IPR016024">
    <property type="entry name" value="ARM-type_fold"/>
</dbReference>
<evidence type="ECO:0000313" key="1">
    <source>
        <dbReference type="EMBL" id="KAK8887140.1"/>
    </source>
</evidence>
<keyword evidence="2" id="KW-1185">Reference proteome</keyword>
<proteinExistence type="predicted"/>
<dbReference type="Proteomes" id="UP001470230">
    <property type="component" value="Unassembled WGS sequence"/>
</dbReference>
<organism evidence="1 2">
    <name type="scientific">Tritrichomonas musculus</name>
    <dbReference type="NCBI Taxonomy" id="1915356"/>
    <lineage>
        <taxon>Eukaryota</taxon>
        <taxon>Metamonada</taxon>
        <taxon>Parabasalia</taxon>
        <taxon>Tritrichomonadida</taxon>
        <taxon>Tritrichomonadidae</taxon>
        <taxon>Tritrichomonas</taxon>
    </lineage>
</organism>
<dbReference type="Gene3D" id="1.25.10.10">
    <property type="entry name" value="Leucine-rich Repeat Variant"/>
    <property type="match status" value="1"/>
</dbReference>
<dbReference type="EMBL" id="JAPFFF010000006">
    <property type="protein sequence ID" value="KAK8887140.1"/>
    <property type="molecule type" value="Genomic_DNA"/>
</dbReference>